<keyword evidence="5 17" id="KW-0347">Helicase</keyword>
<dbReference type="CDD" id="cd17683">
    <property type="entry name" value="RUN_RUNDC1"/>
    <property type="match status" value="1"/>
</dbReference>
<evidence type="ECO:0000259" key="13">
    <source>
        <dbReference type="PROSITE" id="PS51192"/>
    </source>
</evidence>
<evidence type="ECO:0000256" key="7">
    <source>
        <dbReference type="PROSITE-ProRule" id="PRU00047"/>
    </source>
</evidence>
<comment type="similarity">
    <text evidence="1">Belongs to the DEAD box helicase family. DDX4/VASA subfamily.</text>
</comment>
<dbReference type="SMART" id="SM00487">
    <property type="entry name" value="DEXDc"/>
    <property type="match status" value="1"/>
</dbReference>
<dbReference type="InterPro" id="IPR058732">
    <property type="entry name" value="RUNDC1_M"/>
</dbReference>
<dbReference type="SUPFAM" id="SSF57756">
    <property type="entry name" value="Retrovirus zinc finger-like domains"/>
    <property type="match status" value="3"/>
</dbReference>
<feature type="domain" description="CCHC-type" evidence="11">
    <location>
        <begin position="767"/>
        <end position="782"/>
    </location>
</feature>
<dbReference type="SMART" id="SM00490">
    <property type="entry name" value="HELICc"/>
    <property type="match status" value="1"/>
</dbReference>
<dbReference type="PROSITE" id="PS50826">
    <property type="entry name" value="RUN"/>
    <property type="match status" value="1"/>
</dbReference>
<dbReference type="SMART" id="SM00593">
    <property type="entry name" value="RUN"/>
    <property type="match status" value="1"/>
</dbReference>
<evidence type="ECO:0000256" key="6">
    <source>
        <dbReference type="ARBA" id="ARBA00022840"/>
    </source>
</evidence>
<dbReference type="InterPro" id="IPR011545">
    <property type="entry name" value="DEAD/DEAH_box_helicase_dom"/>
</dbReference>
<dbReference type="Pfam" id="PF00270">
    <property type="entry name" value="DEAD"/>
    <property type="match status" value="1"/>
</dbReference>
<evidence type="ECO:0000256" key="10">
    <source>
        <dbReference type="SAM" id="MobiDB-lite"/>
    </source>
</evidence>
<evidence type="ECO:0000256" key="8">
    <source>
        <dbReference type="PROSITE-ProRule" id="PRU00552"/>
    </source>
</evidence>
<evidence type="ECO:0000256" key="3">
    <source>
        <dbReference type="ARBA" id="ARBA00022741"/>
    </source>
</evidence>
<evidence type="ECO:0000256" key="4">
    <source>
        <dbReference type="ARBA" id="ARBA00022801"/>
    </source>
</evidence>
<feature type="domain" description="CCHC-type" evidence="11">
    <location>
        <begin position="819"/>
        <end position="834"/>
    </location>
</feature>
<dbReference type="RefSeq" id="XP_022252134.1">
    <property type="nucleotide sequence ID" value="XM_022396426.1"/>
</dbReference>
<reference evidence="17" key="1">
    <citation type="submission" date="2025-08" db="UniProtKB">
        <authorList>
            <consortium name="RefSeq"/>
        </authorList>
    </citation>
    <scope>IDENTIFICATION</scope>
    <source>
        <tissue evidence="17">Muscle</tissue>
    </source>
</reference>
<dbReference type="Pfam" id="PF00271">
    <property type="entry name" value="Helicase_C"/>
    <property type="match status" value="1"/>
</dbReference>
<dbReference type="InterPro" id="IPR001878">
    <property type="entry name" value="Znf_CCHC"/>
</dbReference>
<feature type="domain" description="CCHC-type" evidence="11">
    <location>
        <begin position="793"/>
        <end position="808"/>
    </location>
</feature>
<feature type="compositionally biased region" description="Polar residues" evidence="10">
    <location>
        <begin position="634"/>
        <end position="643"/>
    </location>
</feature>
<keyword evidence="7" id="KW-0479">Metal-binding</keyword>
<evidence type="ECO:0000259" key="14">
    <source>
        <dbReference type="PROSITE" id="PS51194"/>
    </source>
</evidence>
<protein>
    <recommendedName>
        <fullName evidence="2">RNA helicase</fullName>
        <ecNumber evidence="2">3.6.4.13</ecNumber>
    </recommendedName>
</protein>
<dbReference type="InterPro" id="IPR027417">
    <property type="entry name" value="P-loop_NTPase"/>
</dbReference>
<keyword evidence="7" id="KW-0862">Zinc</keyword>
<feature type="region of interest" description="Disordered" evidence="10">
    <location>
        <begin position="1"/>
        <end position="31"/>
    </location>
</feature>
<evidence type="ECO:0000256" key="1">
    <source>
        <dbReference type="ARBA" id="ARBA00010132"/>
    </source>
</evidence>
<dbReference type="PROSITE" id="PS51195">
    <property type="entry name" value="Q_MOTIF"/>
    <property type="match status" value="1"/>
</dbReference>
<gene>
    <name evidence="17" type="primary">LOC106468124</name>
</gene>
<keyword evidence="16" id="KW-1185">Reference proteome</keyword>
<dbReference type="Pfam" id="PF26030">
    <property type="entry name" value="RUNDC1"/>
    <property type="match status" value="1"/>
</dbReference>
<keyword evidence="7" id="KW-0863">Zinc-finger</keyword>
<dbReference type="InterPro" id="IPR037213">
    <property type="entry name" value="Run_dom_sf"/>
</dbReference>
<evidence type="ECO:0000256" key="5">
    <source>
        <dbReference type="ARBA" id="ARBA00022806"/>
    </source>
</evidence>
<dbReference type="InterPro" id="IPR001650">
    <property type="entry name" value="Helicase_C-like"/>
</dbReference>
<feature type="compositionally biased region" description="Basic and acidic residues" evidence="10">
    <location>
        <begin position="1305"/>
        <end position="1321"/>
    </location>
</feature>
<dbReference type="Pfam" id="PF00098">
    <property type="entry name" value="zf-CCHC"/>
    <property type="match status" value="6"/>
</dbReference>
<feature type="domain" description="Helicase ATP-binding" evidence="13">
    <location>
        <begin position="923"/>
        <end position="1107"/>
    </location>
</feature>
<evidence type="ECO:0000313" key="17">
    <source>
        <dbReference type="RefSeq" id="XP_022252134.1"/>
    </source>
</evidence>
<organism evidence="16 17">
    <name type="scientific">Limulus polyphemus</name>
    <name type="common">Atlantic horseshoe crab</name>
    <dbReference type="NCBI Taxonomy" id="6850"/>
    <lineage>
        <taxon>Eukaryota</taxon>
        <taxon>Metazoa</taxon>
        <taxon>Ecdysozoa</taxon>
        <taxon>Arthropoda</taxon>
        <taxon>Chelicerata</taxon>
        <taxon>Merostomata</taxon>
        <taxon>Xiphosura</taxon>
        <taxon>Limulidae</taxon>
        <taxon>Limulus</taxon>
    </lineage>
</organism>
<feature type="domain" description="Helicase C-terminal" evidence="14">
    <location>
        <begin position="1131"/>
        <end position="1280"/>
    </location>
</feature>
<dbReference type="Gene3D" id="1.20.58.900">
    <property type="match status" value="1"/>
</dbReference>
<feature type="coiled-coil region" evidence="9">
    <location>
        <begin position="125"/>
        <end position="156"/>
    </location>
</feature>
<dbReference type="CDD" id="cd18052">
    <property type="entry name" value="DEADc_DDX4"/>
    <property type="match status" value="1"/>
</dbReference>
<feature type="domain" description="CCHC-type" evidence="11">
    <location>
        <begin position="741"/>
        <end position="756"/>
    </location>
</feature>
<evidence type="ECO:0000259" key="11">
    <source>
        <dbReference type="PROSITE" id="PS50158"/>
    </source>
</evidence>
<dbReference type="SMART" id="SM00343">
    <property type="entry name" value="ZnF_C2HC"/>
    <property type="match status" value="6"/>
</dbReference>
<dbReference type="SUPFAM" id="SSF52540">
    <property type="entry name" value="P-loop containing nucleoside triphosphate hydrolases"/>
    <property type="match status" value="1"/>
</dbReference>
<dbReference type="Gene3D" id="4.10.60.10">
    <property type="entry name" value="Zinc finger, CCHC-type"/>
    <property type="match status" value="5"/>
</dbReference>
<feature type="domain" description="CCHC-type" evidence="11">
    <location>
        <begin position="715"/>
        <end position="730"/>
    </location>
</feature>
<keyword evidence="9" id="KW-0175">Coiled coil</keyword>
<dbReference type="PROSITE" id="PS50158">
    <property type="entry name" value="ZF_CCHC"/>
    <property type="match status" value="6"/>
</dbReference>
<evidence type="ECO:0000259" key="15">
    <source>
        <dbReference type="PROSITE" id="PS51195"/>
    </source>
</evidence>
<dbReference type="InterPro" id="IPR014001">
    <property type="entry name" value="Helicase_ATP-bd"/>
</dbReference>
<evidence type="ECO:0000256" key="9">
    <source>
        <dbReference type="SAM" id="Coils"/>
    </source>
</evidence>
<sequence>MMTEESSLPMELNGYDSQDERPPERWAPVGASELDMPSCSYDYFGVLSEAERLHHLEEEQEQLNSSLIALTTHFAQVQFRLKQIVDASAEEKEVLLKELEEFAFRGVPDIRDYKSGSELLVLQTEQECEEKLAQQRKKQKELIDQLKEQLEDLEKYAYETGEAGMPQSMIMERQSVIIEQLKGKLPLDLEKLDTLSPEELRSHVDKAIRELVYPVKMKEQLVNQLKTQISDLERFIEFVQGEATVEGKPRCTCNCPIHGRTVSIDTSDIGSGCCSPTQQYRRNLRDQHNYPKDMHNRGVKIIRRALMLLQMFTLAQFGCGDKTFHKNMLKKTEKGNHWGDLRANLEVAITKVAELGAQQEPQNIDSDYTSDSEDTPAIFCNEKLTAAVRKDLASAIRDLLQHGLMPIGQSTSLVPIGCFPVRSGAAASKMMHSWDLVLKYYELKNGKQYNTSPARKLSQSFNLEIVGGTAITPKQTLLGAIDNIICTHTPLKRSKDSHFKAFICYALNEKKLVSWLRLILRSRTLIERYYQPWSYVVKTGSLKMSDTWDDVDSGPTQDLHTFSVNTSVNKPAEQSYKSLGGVGIGRGRGFGNMAFLKKSLPIVGQEASDWGSSHTNGHGGSNWNEDYQTSSYRAEWNPQSDGNHTFKPRNGENSVSGGRIGNRYSSTDDSEREIPRGGGTGGRSNRACYKCNEEGHMSRDCPKNDGSRRTEGKGCFKCGENGHMSRDCPNAGGDRKSKSGCFRCGEDGHMSRDCSNAGGDRKSKSGCFKCGEDGHMSRDCPNASGDRKSKSGCFKCGENGHMSRDCPNAGGDRKSKSGCFKCGEDGHMSKDCKNPDNRVGYDGKPREAPYVPPEPTEDENELFEGVPQGINFARYEEIPVKLSGSNAPSPINSFKDMGFRETVTKNLRRCKYDKPTPVQKYAIPIIKAKRDLMACAQTGSGKTAAFLLPMIQEMLDSSELPNPSFKTVQEPLAIVISPTRELAIQIFNEARKFAHDSIIKTELVYGGTSGGYQLQRLSRGCHILVATPGRLLDFVERGKVAFSQVRYLILDEADRMLDMGFIPAVKKMVDDPSMTVKSGRQTLMFSATFPEEIQRLAADFLKPDYLFLAVGVVGSANMDVEQNFYQVQQYDKRQKLMEILNDSGTDRTLVFVGQKRTADFIASYMSQNGFPTTSIHGDRLQREREEALTDFRTGRMPILVATAVAARGLDIKDVRHVVNYDLPQEIDEYVHRIGRTGRVGNIGKATSFYDSSVDSALARPLLKILAEANQEIPPWLEEEAKYATGTGVPSVGGGRGRYGARDFRAKGASKRNDDWETKEDVMSTYGGPPSINYSENFSSPVVDEEEWG</sequence>
<evidence type="ECO:0000256" key="2">
    <source>
        <dbReference type="ARBA" id="ARBA00012552"/>
    </source>
</evidence>
<keyword evidence="4" id="KW-0378">Hydrolase</keyword>
<dbReference type="SUPFAM" id="SSF140741">
    <property type="entry name" value="RUN domain-like"/>
    <property type="match status" value="1"/>
</dbReference>
<dbReference type="Proteomes" id="UP000694941">
    <property type="component" value="Unplaced"/>
</dbReference>
<dbReference type="InterPro" id="IPR004012">
    <property type="entry name" value="Run_dom"/>
</dbReference>
<dbReference type="Gene3D" id="3.40.50.300">
    <property type="entry name" value="P-loop containing nucleotide triphosphate hydrolases"/>
    <property type="match status" value="2"/>
</dbReference>
<feature type="domain" description="DEAD-box RNA helicase Q" evidence="15">
    <location>
        <begin position="892"/>
        <end position="920"/>
    </location>
</feature>
<feature type="domain" description="RUN" evidence="12">
    <location>
        <begin position="383"/>
        <end position="567"/>
    </location>
</feature>
<keyword evidence="3" id="KW-0547">Nucleotide-binding</keyword>
<proteinExistence type="inferred from homology"/>
<dbReference type="Pfam" id="PF02759">
    <property type="entry name" value="RUN"/>
    <property type="match status" value="1"/>
</dbReference>
<feature type="region of interest" description="Disordered" evidence="10">
    <location>
        <begin position="634"/>
        <end position="683"/>
    </location>
</feature>
<feature type="short sequence motif" description="Q motif" evidence="8">
    <location>
        <begin position="892"/>
        <end position="920"/>
    </location>
</feature>
<name>A0ABM1T8C8_LIMPO</name>
<dbReference type="GO" id="GO:0004386">
    <property type="term" value="F:helicase activity"/>
    <property type="evidence" value="ECO:0007669"/>
    <property type="project" value="UniProtKB-KW"/>
</dbReference>
<dbReference type="EC" id="3.6.4.13" evidence="2"/>
<dbReference type="InterPro" id="IPR014014">
    <property type="entry name" value="RNA_helicase_DEAD_Q_motif"/>
</dbReference>
<dbReference type="InterPro" id="IPR000629">
    <property type="entry name" value="RNA-helicase_DEAD-box_CS"/>
</dbReference>
<dbReference type="CDD" id="cd18787">
    <property type="entry name" value="SF2_C_DEAD"/>
    <property type="match status" value="1"/>
</dbReference>
<evidence type="ECO:0000259" key="12">
    <source>
        <dbReference type="PROSITE" id="PS50826"/>
    </source>
</evidence>
<dbReference type="PANTHER" id="PTHR47958">
    <property type="entry name" value="ATP-DEPENDENT RNA HELICASE DBP3"/>
    <property type="match status" value="1"/>
</dbReference>
<evidence type="ECO:0000313" key="16">
    <source>
        <dbReference type="Proteomes" id="UP000694941"/>
    </source>
</evidence>
<dbReference type="PROSITE" id="PS51194">
    <property type="entry name" value="HELICASE_CTER"/>
    <property type="match status" value="1"/>
</dbReference>
<feature type="region of interest" description="Disordered" evidence="10">
    <location>
        <begin position="1305"/>
        <end position="1348"/>
    </location>
</feature>
<keyword evidence="6" id="KW-0067">ATP-binding</keyword>
<dbReference type="InterPro" id="IPR036875">
    <property type="entry name" value="Znf_CCHC_sf"/>
</dbReference>
<dbReference type="PROSITE" id="PS00039">
    <property type="entry name" value="DEAD_ATP_HELICASE"/>
    <property type="match status" value="1"/>
</dbReference>
<dbReference type="PROSITE" id="PS51192">
    <property type="entry name" value="HELICASE_ATP_BIND_1"/>
    <property type="match status" value="1"/>
</dbReference>
<dbReference type="GeneID" id="106468124"/>
<accession>A0ABM1T8C8</accession>
<feature type="domain" description="CCHC-type" evidence="11">
    <location>
        <begin position="688"/>
        <end position="703"/>
    </location>
</feature>